<dbReference type="InParanoid" id="B0DZ28"/>
<name>B0DZ28_LACBS</name>
<accession>B0DZ28</accession>
<evidence type="ECO:0000313" key="1">
    <source>
        <dbReference type="EMBL" id="EDR00161.1"/>
    </source>
</evidence>
<dbReference type="EMBL" id="DS547153">
    <property type="protein sequence ID" value="EDR00161.1"/>
    <property type="molecule type" value="Genomic_DNA"/>
</dbReference>
<dbReference type="HOGENOM" id="CLU_2320812_0_0_1"/>
<reference evidence="1 2" key="1">
    <citation type="journal article" date="2008" name="Nature">
        <title>The genome of Laccaria bicolor provides insights into mycorrhizal symbiosis.</title>
        <authorList>
            <person name="Martin F."/>
            <person name="Aerts A."/>
            <person name="Ahren D."/>
            <person name="Brun A."/>
            <person name="Danchin E.G.J."/>
            <person name="Duchaussoy F."/>
            <person name="Gibon J."/>
            <person name="Kohler A."/>
            <person name="Lindquist E."/>
            <person name="Pereda V."/>
            <person name="Salamov A."/>
            <person name="Shapiro H.J."/>
            <person name="Wuyts J."/>
            <person name="Blaudez D."/>
            <person name="Buee M."/>
            <person name="Brokstein P."/>
            <person name="Canbaeck B."/>
            <person name="Cohen D."/>
            <person name="Courty P.E."/>
            <person name="Coutinho P.M."/>
            <person name="Delaruelle C."/>
            <person name="Detter J.C."/>
            <person name="Deveau A."/>
            <person name="DiFazio S."/>
            <person name="Duplessis S."/>
            <person name="Fraissinet-Tachet L."/>
            <person name="Lucic E."/>
            <person name="Frey-Klett P."/>
            <person name="Fourrey C."/>
            <person name="Feussner I."/>
            <person name="Gay G."/>
            <person name="Grimwood J."/>
            <person name="Hoegger P.J."/>
            <person name="Jain P."/>
            <person name="Kilaru S."/>
            <person name="Labbe J."/>
            <person name="Lin Y.C."/>
            <person name="Legue V."/>
            <person name="Le Tacon F."/>
            <person name="Marmeisse R."/>
            <person name="Melayah D."/>
            <person name="Montanini B."/>
            <person name="Muratet M."/>
            <person name="Nehls U."/>
            <person name="Niculita-Hirzel H."/>
            <person name="Oudot-Le Secq M.P."/>
            <person name="Peter M."/>
            <person name="Quesneville H."/>
            <person name="Rajashekar B."/>
            <person name="Reich M."/>
            <person name="Rouhier N."/>
            <person name="Schmutz J."/>
            <person name="Yin T."/>
            <person name="Chalot M."/>
            <person name="Henrissat B."/>
            <person name="Kuees U."/>
            <person name="Lucas S."/>
            <person name="Van de Peer Y."/>
            <person name="Podila G.K."/>
            <person name="Polle A."/>
            <person name="Pukkila P.J."/>
            <person name="Richardson P.M."/>
            <person name="Rouze P."/>
            <person name="Sanders I.R."/>
            <person name="Stajich J.E."/>
            <person name="Tunlid A."/>
            <person name="Tuskan G."/>
            <person name="Grigoriev I.V."/>
        </authorList>
    </citation>
    <scope>NUCLEOTIDE SEQUENCE [LARGE SCALE GENOMIC DNA]</scope>
    <source>
        <strain evidence="2">S238N-H82 / ATCC MYA-4686</strain>
    </source>
</reference>
<sequence>MCHIKIMGRYVSARKLTGFNIKRSKPNVNWMASIPFPGHGSDKTERVDWGERKTNVDSKKILATNEKMTTEETTLNMMVAACQIPRSLPVVRYRRRRQC</sequence>
<protein>
    <submittedName>
        <fullName evidence="1">Predicted protein</fullName>
    </submittedName>
</protein>
<dbReference type="AlphaFoldDB" id="B0DZ28"/>
<dbReference type="Proteomes" id="UP000001194">
    <property type="component" value="Unassembled WGS sequence"/>
</dbReference>
<gene>
    <name evidence="1" type="ORF">LACBIDRAFT_314711</name>
</gene>
<dbReference type="KEGG" id="lbc:LACBIDRAFT_314711"/>
<dbReference type="RefSeq" id="XP_001889218.1">
    <property type="nucleotide sequence ID" value="XM_001889183.1"/>
</dbReference>
<proteinExistence type="predicted"/>
<keyword evidence="2" id="KW-1185">Reference proteome</keyword>
<organism evidence="2">
    <name type="scientific">Laccaria bicolor (strain S238N-H82 / ATCC MYA-4686)</name>
    <name type="common">Bicoloured deceiver</name>
    <name type="synonym">Laccaria laccata var. bicolor</name>
    <dbReference type="NCBI Taxonomy" id="486041"/>
    <lineage>
        <taxon>Eukaryota</taxon>
        <taxon>Fungi</taxon>
        <taxon>Dikarya</taxon>
        <taxon>Basidiomycota</taxon>
        <taxon>Agaricomycotina</taxon>
        <taxon>Agaricomycetes</taxon>
        <taxon>Agaricomycetidae</taxon>
        <taxon>Agaricales</taxon>
        <taxon>Agaricineae</taxon>
        <taxon>Hydnangiaceae</taxon>
        <taxon>Laccaria</taxon>
    </lineage>
</organism>
<evidence type="ECO:0000313" key="2">
    <source>
        <dbReference type="Proteomes" id="UP000001194"/>
    </source>
</evidence>
<dbReference type="GeneID" id="6084878"/>